<keyword evidence="7" id="KW-1185">Reference proteome</keyword>
<keyword evidence="2" id="KW-0040">ANK repeat</keyword>
<dbReference type="PRINTS" id="PR01415">
    <property type="entry name" value="ANKYRIN"/>
</dbReference>
<protein>
    <recommendedName>
        <fullName evidence="8">NACHT domain-containing protein</fullName>
    </recommendedName>
</protein>
<evidence type="ECO:0000259" key="4">
    <source>
        <dbReference type="Pfam" id="PF22939"/>
    </source>
</evidence>
<dbReference type="PROSITE" id="PS50297">
    <property type="entry name" value="ANK_REP_REGION"/>
    <property type="match status" value="3"/>
</dbReference>
<comment type="caution">
    <text evidence="6">The sequence shown here is derived from an EMBL/GenBank/DDBJ whole genome shotgun (WGS) entry which is preliminary data.</text>
</comment>
<feature type="coiled-coil region" evidence="3">
    <location>
        <begin position="78"/>
        <end position="105"/>
    </location>
</feature>
<feature type="domain" description="Nephrocystin 3-like N-terminal" evidence="5">
    <location>
        <begin position="190"/>
        <end position="354"/>
    </location>
</feature>
<dbReference type="PANTHER" id="PTHR10039">
    <property type="entry name" value="AMELOGENIN"/>
    <property type="match status" value="1"/>
</dbReference>
<dbReference type="Gene3D" id="3.40.50.300">
    <property type="entry name" value="P-loop containing nucleotide triphosphate hydrolases"/>
    <property type="match status" value="1"/>
</dbReference>
<dbReference type="PANTHER" id="PTHR10039:SF15">
    <property type="entry name" value="NACHT DOMAIN-CONTAINING PROTEIN"/>
    <property type="match status" value="1"/>
</dbReference>
<feature type="repeat" description="ANK" evidence="2">
    <location>
        <begin position="718"/>
        <end position="750"/>
    </location>
</feature>
<evidence type="ECO:0000256" key="1">
    <source>
        <dbReference type="ARBA" id="ARBA00022737"/>
    </source>
</evidence>
<evidence type="ECO:0000313" key="7">
    <source>
        <dbReference type="Proteomes" id="UP000738349"/>
    </source>
</evidence>
<feature type="domain" description="GPI inositol-deacylase winged helix" evidence="4">
    <location>
        <begin position="464"/>
        <end position="548"/>
    </location>
</feature>
<evidence type="ECO:0000256" key="2">
    <source>
        <dbReference type="PROSITE-ProRule" id="PRU00023"/>
    </source>
</evidence>
<name>A0A9P9IS12_9HYPO</name>
<keyword evidence="1" id="KW-0677">Repeat</keyword>
<accession>A0A9P9IS12</accession>
<dbReference type="Pfam" id="PF22939">
    <property type="entry name" value="WHD_GPIID"/>
    <property type="match status" value="1"/>
</dbReference>
<keyword evidence="3" id="KW-0175">Coiled coil</keyword>
<evidence type="ECO:0000313" key="6">
    <source>
        <dbReference type="EMBL" id="KAH7131162.1"/>
    </source>
</evidence>
<dbReference type="PROSITE" id="PS50088">
    <property type="entry name" value="ANK_REPEAT"/>
    <property type="match status" value="3"/>
</dbReference>
<dbReference type="SMART" id="SM00248">
    <property type="entry name" value="ANK"/>
    <property type="match status" value="4"/>
</dbReference>
<dbReference type="Pfam" id="PF13637">
    <property type="entry name" value="Ank_4"/>
    <property type="match status" value="1"/>
</dbReference>
<dbReference type="Proteomes" id="UP000738349">
    <property type="component" value="Unassembled WGS sequence"/>
</dbReference>
<dbReference type="InterPro" id="IPR056884">
    <property type="entry name" value="NPHP3-like_N"/>
</dbReference>
<dbReference type="SUPFAM" id="SSF52540">
    <property type="entry name" value="P-loop containing nucleoside triphosphate hydrolases"/>
    <property type="match status" value="1"/>
</dbReference>
<dbReference type="InterPro" id="IPR027417">
    <property type="entry name" value="P-loop_NTPase"/>
</dbReference>
<organism evidence="6 7">
    <name type="scientific">Dactylonectria macrodidyma</name>
    <dbReference type="NCBI Taxonomy" id="307937"/>
    <lineage>
        <taxon>Eukaryota</taxon>
        <taxon>Fungi</taxon>
        <taxon>Dikarya</taxon>
        <taxon>Ascomycota</taxon>
        <taxon>Pezizomycotina</taxon>
        <taxon>Sordariomycetes</taxon>
        <taxon>Hypocreomycetidae</taxon>
        <taxon>Hypocreales</taxon>
        <taxon>Nectriaceae</taxon>
        <taxon>Dactylonectria</taxon>
    </lineage>
</organism>
<dbReference type="SUPFAM" id="SSF48403">
    <property type="entry name" value="Ankyrin repeat"/>
    <property type="match status" value="1"/>
</dbReference>
<feature type="repeat" description="ANK" evidence="2">
    <location>
        <begin position="751"/>
        <end position="783"/>
    </location>
</feature>
<evidence type="ECO:0000259" key="5">
    <source>
        <dbReference type="Pfam" id="PF24883"/>
    </source>
</evidence>
<dbReference type="Pfam" id="PF12796">
    <property type="entry name" value="Ank_2"/>
    <property type="match status" value="1"/>
</dbReference>
<dbReference type="InterPro" id="IPR054471">
    <property type="entry name" value="GPIID_WHD"/>
</dbReference>
<dbReference type="InterPro" id="IPR002110">
    <property type="entry name" value="Ankyrin_rpt"/>
</dbReference>
<dbReference type="OrthoDB" id="448455at2759"/>
<dbReference type="Pfam" id="PF24883">
    <property type="entry name" value="NPHP3_N"/>
    <property type="match status" value="1"/>
</dbReference>
<dbReference type="EMBL" id="JAGMUV010000017">
    <property type="protein sequence ID" value="KAH7131162.1"/>
    <property type="molecule type" value="Genomic_DNA"/>
</dbReference>
<dbReference type="AlphaFoldDB" id="A0A9P9IS12"/>
<dbReference type="Gene3D" id="1.25.40.20">
    <property type="entry name" value="Ankyrin repeat-containing domain"/>
    <property type="match status" value="2"/>
</dbReference>
<evidence type="ECO:0008006" key="8">
    <source>
        <dbReference type="Google" id="ProtNLM"/>
    </source>
</evidence>
<gene>
    <name evidence="6" type="ORF">EDB81DRAFT_134285</name>
</gene>
<feature type="repeat" description="ANK" evidence="2">
    <location>
        <begin position="785"/>
        <end position="810"/>
    </location>
</feature>
<reference evidence="6" key="1">
    <citation type="journal article" date="2021" name="Nat. Commun.">
        <title>Genetic determinants of endophytism in the Arabidopsis root mycobiome.</title>
        <authorList>
            <person name="Mesny F."/>
            <person name="Miyauchi S."/>
            <person name="Thiergart T."/>
            <person name="Pickel B."/>
            <person name="Atanasova L."/>
            <person name="Karlsson M."/>
            <person name="Huettel B."/>
            <person name="Barry K.W."/>
            <person name="Haridas S."/>
            <person name="Chen C."/>
            <person name="Bauer D."/>
            <person name="Andreopoulos W."/>
            <person name="Pangilinan J."/>
            <person name="LaButti K."/>
            <person name="Riley R."/>
            <person name="Lipzen A."/>
            <person name="Clum A."/>
            <person name="Drula E."/>
            <person name="Henrissat B."/>
            <person name="Kohler A."/>
            <person name="Grigoriev I.V."/>
            <person name="Martin F.M."/>
            <person name="Hacquard S."/>
        </authorList>
    </citation>
    <scope>NUCLEOTIDE SEQUENCE</scope>
    <source>
        <strain evidence="6">MPI-CAGE-AT-0147</strain>
    </source>
</reference>
<evidence type="ECO:0000256" key="3">
    <source>
        <dbReference type="SAM" id="Coils"/>
    </source>
</evidence>
<dbReference type="InterPro" id="IPR036770">
    <property type="entry name" value="Ankyrin_rpt-contain_sf"/>
</dbReference>
<sequence length="810" mass="90847">MAEALGLAGSVVGIVSLGIQIAQGLLKYYGAWKDHGNDVANVCASLANLSGTLTILLRTIQPPATFDKRVKAIVEKSINTFDGALEKLKGELKKVEDTESSILRRHVRRALYPFREDTLRKIQGFVSETRSNLAFTLQVLQVDDVSDIRRQVNLIVRSQEDKETRRIVDWISPVNFWLKQVDVSRQRQPGTGQWLLDHPDFLEWEEGIKESLWCRGSPGVGKTVLASVVVEFLESDFPVSSIGLAFIYCNHKQKLSQSVEYFLGIIARQLLERRQAIPNDVRTIHEKHRGKGTRPTGEEYVELLQSLAKECSEVYIVVDALDECINNKGESLWNDLLTQLKRSILNLRLLCTSRHINDIGGVLTGSTHVEIRASNADIEAYIQAQIKSKDRLRRFCEERPGLQNDILQMVASKAEGMFLVAQLHVESLASKHNAAAVRKALPRLPETLDDIYLEAMTRVRQQSEDDKELALQVLSWIVYAVRPLQLAELQHAVAVDYLEPEDRSISEESLTLPSIIVNVCQGMIRVDGKTDTIGLVHYTTQDYFNRKGKELFPDAQRDIGIACLKYLSLDVFSEGYCSTDELYEGRLRENTLLGYAVRNLGNHIREESEQSLHDLALKFLLDERKVSCASQVLLVVKGGWGFRYCQDFPKNFQGVHYVAFLGLAGMIELLFENPNVNPDPKDSYERTPLSYAAQNGSEAAVKQLLANDQVDPNSKDYNGRTPLSWATGKGHEAVVKLLLEKGADVEAKYKDGRTPLSLAAENGDEAIVKLLLEKGADVKAKDEDDGQTPLLWAAENGHFAIVKLLQRKSR</sequence>
<proteinExistence type="predicted"/>